<dbReference type="EMBL" id="RAPE01000002">
    <property type="protein sequence ID" value="RKF15003.1"/>
    <property type="molecule type" value="Genomic_DNA"/>
</dbReference>
<dbReference type="RefSeq" id="WP_121166036.1">
    <property type="nucleotide sequence ID" value="NZ_RAPE01000002.1"/>
</dbReference>
<dbReference type="AlphaFoldDB" id="A0A3A8B9R2"/>
<proteinExistence type="predicted"/>
<dbReference type="OrthoDB" id="9807941at2"/>
<evidence type="ECO:0008006" key="5">
    <source>
        <dbReference type="Google" id="ProtNLM"/>
    </source>
</evidence>
<evidence type="ECO:0000256" key="2">
    <source>
        <dbReference type="SAM" id="Phobius"/>
    </source>
</evidence>
<name>A0A3A8B9R2_9RHOB</name>
<keyword evidence="4" id="KW-1185">Reference proteome</keyword>
<dbReference type="Proteomes" id="UP000281128">
    <property type="component" value="Unassembled WGS sequence"/>
</dbReference>
<evidence type="ECO:0000256" key="1">
    <source>
        <dbReference type="SAM" id="MobiDB-lite"/>
    </source>
</evidence>
<keyword evidence="2" id="KW-0812">Transmembrane</keyword>
<feature type="transmembrane region" description="Helical" evidence="2">
    <location>
        <begin position="12"/>
        <end position="30"/>
    </location>
</feature>
<keyword evidence="2" id="KW-1133">Transmembrane helix</keyword>
<gene>
    <name evidence="3" type="ORF">D6850_09085</name>
</gene>
<organism evidence="3 4">
    <name type="scientific">Roseovarius spongiae</name>
    <dbReference type="NCBI Taxonomy" id="2320272"/>
    <lineage>
        <taxon>Bacteria</taxon>
        <taxon>Pseudomonadati</taxon>
        <taxon>Pseudomonadota</taxon>
        <taxon>Alphaproteobacteria</taxon>
        <taxon>Rhodobacterales</taxon>
        <taxon>Roseobacteraceae</taxon>
        <taxon>Roseovarius</taxon>
    </lineage>
</organism>
<comment type="caution">
    <text evidence="3">The sequence shown here is derived from an EMBL/GenBank/DDBJ whole genome shotgun (WGS) entry which is preliminary data.</text>
</comment>
<feature type="region of interest" description="Disordered" evidence="1">
    <location>
        <begin position="80"/>
        <end position="153"/>
    </location>
</feature>
<accession>A0A3A8B9R2</accession>
<reference evidence="3 4" key="1">
    <citation type="submission" date="2018-09" db="EMBL/GenBank/DDBJ databases">
        <title>Roseovarius spongiae sp. nov., isolated from a marine sponge.</title>
        <authorList>
            <person name="Zhuang L."/>
            <person name="Luo L."/>
        </authorList>
    </citation>
    <scope>NUCLEOTIDE SEQUENCE [LARGE SCALE GENOMIC DNA]</scope>
    <source>
        <strain evidence="3 4">HN-E21</strain>
    </source>
</reference>
<protein>
    <recommendedName>
        <fullName evidence="5">Endonuclease</fullName>
    </recommendedName>
</protein>
<feature type="transmembrane region" description="Helical" evidence="2">
    <location>
        <begin position="36"/>
        <end position="58"/>
    </location>
</feature>
<evidence type="ECO:0000313" key="3">
    <source>
        <dbReference type="EMBL" id="RKF15003.1"/>
    </source>
</evidence>
<feature type="compositionally biased region" description="Basic and acidic residues" evidence="1">
    <location>
        <begin position="135"/>
        <end position="153"/>
    </location>
</feature>
<evidence type="ECO:0000313" key="4">
    <source>
        <dbReference type="Proteomes" id="UP000281128"/>
    </source>
</evidence>
<sequence length="228" mass="23887">MSDLAATCRKTCWGFALAVGIAFAVLLFWAGGYGWFSSLLTGIIVCFVCGFLFTYLFCSGPGVSGAETAATPAAPRIDEPAATPAAESPAAAAPGRVPPGTVTPAKTPEPPKEAVPQDAPGAAAETASDVAETGAQDKPETLEAPRDGKGDNLKLIKGVGPKLEALLNRLGFYHFDQIAAWSDREVAWVDENLEGFRGRVSRDNWVAQAKTLADGGETEFSRRSRGGK</sequence>
<feature type="compositionally biased region" description="Low complexity" evidence="1">
    <location>
        <begin position="80"/>
        <end position="100"/>
    </location>
</feature>
<keyword evidence="2" id="KW-0472">Membrane</keyword>
<dbReference type="Gene3D" id="1.10.150.20">
    <property type="entry name" value="5' to 3' exonuclease, C-terminal subdomain"/>
    <property type="match status" value="1"/>
</dbReference>